<name>A0ABR2APE7_9ROSI</name>
<evidence type="ECO:0000313" key="2">
    <source>
        <dbReference type="Proteomes" id="UP001472677"/>
    </source>
</evidence>
<organism evidence="1 2">
    <name type="scientific">Hibiscus sabdariffa</name>
    <name type="common">roselle</name>
    <dbReference type="NCBI Taxonomy" id="183260"/>
    <lineage>
        <taxon>Eukaryota</taxon>
        <taxon>Viridiplantae</taxon>
        <taxon>Streptophyta</taxon>
        <taxon>Embryophyta</taxon>
        <taxon>Tracheophyta</taxon>
        <taxon>Spermatophyta</taxon>
        <taxon>Magnoliopsida</taxon>
        <taxon>eudicotyledons</taxon>
        <taxon>Gunneridae</taxon>
        <taxon>Pentapetalae</taxon>
        <taxon>rosids</taxon>
        <taxon>malvids</taxon>
        <taxon>Malvales</taxon>
        <taxon>Malvaceae</taxon>
        <taxon>Malvoideae</taxon>
        <taxon>Hibiscus</taxon>
    </lineage>
</organism>
<reference evidence="1 2" key="1">
    <citation type="journal article" date="2024" name="G3 (Bethesda)">
        <title>Genome assembly of Hibiscus sabdariffa L. provides insights into metabolisms of medicinal natural products.</title>
        <authorList>
            <person name="Kim T."/>
        </authorList>
    </citation>
    <scope>NUCLEOTIDE SEQUENCE [LARGE SCALE GENOMIC DNA]</scope>
    <source>
        <strain evidence="1">TK-2024</strain>
        <tissue evidence="1">Old leaves</tissue>
    </source>
</reference>
<dbReference type="Proteomes" id="UP001472677">
    <property type="component" value="Unassembled WGS sequence"/>
</dbReference>
<protein>
    <submittedName>
        <fullName evidence="1">Uncharacterized protein</fullName>
    </submittedName>
</protein>
<comment type="caution">
    <text evidence="1">The sequence shown here is derived from an EMBL/GenBank/DDBJ whole genome shotgun (WGS) entry which is preliminary data.</text>
</comment>
<evidence type="ECO:0000313" key="1">
    <source>
        <dbReference type="EMBL" id="KAK8495708.1"/>
    </source>
</evidence>
<accession>A0ABR2APE7</accession>
<sequence>MFSVNIVENLEAFQAKVSSWNVDNFGHIRKRKIILLQHICDIEKALNVAHIGHLINPGHQLQYGLDSVLLQEESLWIQKLKSQWLIKGDHNSKFYHAFAMSRHRVNFVNALRREDGSWCIDKVELQSMASTLYTSMFTSNPICNPSFAISGCFSIIPHSALKSLDRVPCVEKIRDVVFSMGSFKAHEIDGFHVVFF</sequence>
<proteinExistence type="predicted"/>
<dbReference type="EMBL" id="JBBPBM010000414">
    <property type="protein sequence ID" value="KAK8495708.1"/>
    <property type="molecule type" value="Genomic_DNA"/>
</dbReference>
<gene>
    <name evidence="1" type="ORF">V6N12_011658</name>
</gene>
<keyword evidence="2" id="KW-1185">Reference proteome</keyword>